<dbReference type="GO" id="GO:0046872">
    <property type="term" value="F:metal ion binding"/>
    <property type="evidence" value="ECO:0007669"/>
    <property type="project" value="InterPro"/>
</dbReference>
<gene>
    <name evidence="4" type="ORF">HG421_02185</name>
</gene>
<feature type="domain" description="Peptidase M16 N-terminal" evidence="2">
    <location>
        <begin position="60"/>
        <end position="196"/>
    </location>
</feature>
<dbReference type="EMBL" id="CP051651">
    <property type="protein sequence ID" value="QJD66649.1"/>
    <property type="molecule type" value="Genomic_DNA"/>
</dbReference>
<dbReference type="PANTHER" id="PTHR11851:SF224">
    <property type="entry name" value="PROCESSING PROTEASE"/>
    <property type="match status" value="1"/>
</dbReference>
<dbReference type="InterPro" id="IPR011765">
    <property type="entry name" value="Pept_M16_N"/>
</dbReference>
<dbReference type="Pfam" id="PF00675">
    <property type="entry name" value="Peptidase_M16"/>
    <property type="match status" value="2"/>
</dbReference>
<dbReference type="InterPro" id="IPR011249">
    <property type="entry name" value="Metalloenz_LuxS/M16"/>
</dbReference>
<feature type="domain" description="Peptidase M16 N-terminal" evidence="2">
    <location>
        <begin position="530"/>
        <end position="656"/>
    </location>
</feature>
<dbReference type="Proteomes" id="UP000503498">
    <property type="component" value="Chromosome"/>
</dbReference>
<accession>A0A7Z2V7S4</accession>
<keyword evidence="1" id="KW-0732">Signal</keyword>
<dbReference type="InterPro" id="IPR007863">
    <property type="entry name" value="Peptidase_M16_C"/>
</dbReference>
<organism evidence="4 5">
    <name type="scientific">Xanthomonas campestris pv. badrii</name>
    <dbReference type="NCBI Taxonomy" id="149696"/>
    <lineage>
        <taxon>Bacteria</taxon>
        <taxon>Pseudomonadati</taxon>
        <taxon>Pseudomonadota</taxon>
        <taxon>Gammaproteobacteria</taxon>
        <taxon>Lysobacterales</taxon>
        <taxon>Lysobacteraceae</taxon>
        <taxon>Xanthomonas</taxon>
    </lineage>
</organism>
<feature type="chain" id="PRO_5030763936" evidence="1">
    <location>
        <begin position="26"/>
        <end position="959"/>
    </location>
</feature>
<proteinExistence type="predicted"/>
<evidence type="ECO:0000313" key="4">
    <source>
        <dbReference type="EMBL" id="QJD66649.1"/>
    </source>
</evidence>
<reference evidence="4 5" key="2">
    <citation type="submission" date="2020-04" db="EMBL/GenBank/DDBJ databases">
        <authorList>
            <person name="Fomenkov A."/>
            <person name="Anton B.P."/>
            <person name="Roberts R.J."/>
        </authorList>
    </citation>
    <scope>NUCLEOTIDE SEQUENCE [LARGE SCALE GENOMIC DNA]</scope>
    <source>
        <strain evidence="4 5">NEB122</strain>
    </source>
</reference>
<evidence type="ECO:0000259" key="3">
    <source>
        <dbReference type="Pfam" id="PF05193"/>
    </source>
</evidence>
<sequence length="959" mass="103084">MLRHLFLRIAATLAAATLGHAAASATTPAVAPPAARQALHDATIPDLAYQRFTLDNGLTVVVHEDHKAPVVAVSIWYHIGSADEPAGKTGFAHLFEHLMFSGSEHAPGSYFQALEKVGATGINGTTSFDRTNYYETVPTTALDMTLWLESDRMGHLLGAIGQTELDTQRGVVQNEKRQGENSPYGRVGQHILSRVFPANHPYQHDTIGAMADLDAASLRDVRHWFNDNYGAANTTLVLAGDLTVAQARDKAQRYFGHIAAGRAVPRQQPWITPLAVASRGVQHDHVAQPRILRTWVVPQAGSDDALLLDLASSVLGAGKTSRLYQRLVYRDAVADDISTGLTPLQLAGQFSVQADVASGVDPARVEAAIADELRRFLEHGPTADELERTRTDLRATVVRGLEKVGDKAALLADGQIYRNDPGAYQADLRRLQTATATEVRDAARRWLGRSDYLLTVLPAGPGFDAAAEDASLVARPALAGRPPSRTPPAVAFAATASAVDRSTGIPPVEQFPALRFPQLQRGTLRNGVQVILAHRNGVPATQFELLFDGGYAGDRNGTPGTASFAAALMGESTRHHDSLDIARLHQRLGAQTSVQCSLDTCSATLDALNDRLAPSLQLLADIVREPAFDAADIARVRSAWLANIAQEKNQPTAMALRVLPPLLYGTGHPYATPLTGTGQAAAIAALRAADLARFHQQWIRPDNLRILVAGDIGLGQAIALLERSFGTWTPPPTPLGRVVLQQAPAAAAPRMFLLDKPDAPQSLILAGLLAPPSTDAATLALGLANTAFGGAFTSRLNLNLREDKRWAYGAQSFAMDAKGQRPLLIYAPVQTDRTAESVTEILKESIALSTDRPLSDDEVAKVRNQRIRALPGSAETTESVLNAMQAIVQYRRPDDDVQTLKSRLERVDAAAAQRAIAQVVDPRKMTWVIVGDRRKVEAPLRALGLGTLQILDADGRVTD</sequence>
<name>A0A7Z2V7S4_XANCA</name>
<dbReference type="SUPFAM" id="SSF63411">
    <property type="entry name" value="LuxS/MPP-like metallohydrolase"/>
    <property type="match status" value="4"/>
</dbReference>
<feature type="domain" description="Peptidase M16 C-terminal" evidence="3">
    <location>
        <begin position="687"/>
        <end position="865"/>
    </location>
</feature>
<dbReference type="Gene3D" id="3.30.830.10">
    <property type="entry name" value="Metalloenzyme, LuxS/M16 peptidase-like"/>
    <property type="match status" value="4"/>
</dbReference>
<dbReference type="InterPro" id="IPR050361">
    <property type="entry name" value="MPP/UQCRC_Complex"/>
</dbReference>
<dbReference type="RefSeq" id="WP_169704822.1">
    <property type="nucleotide sequence ID" value="NZ_CP051651.1"/>
</dbReference>
<feature type="domain" description="Peptidase M16 C-terminal" evidence="3">
    <location>
        <begin position="217"/>
        <end position="391"/>
    </location>
</feature>
<protein>
    <submittedName>
        <fullName evidence="4">Insulinase family protein</fullName>
    </submittedName>
</protein>
<dbReference type="AlphaFoldDB" id="A0A7Z2V7S4"/>
<reference evidence="4 5" key="1">
    <citation type="submission" date="2020-04" db="EMBL/GenBank/DDBJ databases">
        <title>Genome-Wide Identification of 5-Methylcytosine Sites in Bacterial Genomes By High-Throughput Sequencing of MspJI Restriction Fragments.</title>
        <authorList>
            <person name="Wu V."/>
        </authorList>
    </citation>
    <scope>NUCLEOTIDE SEQUENCE [LARGE SCALE GENOMIC DNA]</scope>
    <source>
        <strain evidence="4 5">NEB122</strain>
    </source>
</reference>
<dbReference type="Pfam" id="PF05193">
    <property type="entry name" value="Peptidase_M16_C"/>
    <property type="match status" value="2"/>
</dbReference>
<feature type="signal peptide" evidence="1">
    <location>
        <begin position="1"/>
        <end position="25"/>
    </location>
</feature>
<evidence type="ECO:0000256" key="1">
    <source>
        <dbReference type="SAM" id="SignalP"/>
    </source>
</evidence>
<evidence type="ECO:0000313" key="5">
    <source>
        <dbReference type="Proteomes" id="UP000503498"/>
    </source>
</evidence>
<evidence type="ECO:0000259" key="2">
    <source>
        <dbReference type="Pfam" id="PF00675"/>
    </source>
</evidence>
<dbReference type="PANTHER" id="PTHR11851">
    <property type="entry name" value="METALLOPROTEASE"/>
    <property type="match status" value="1"/>
</dbReference>